<feature type="chain" id="PRO_5028855685" description="DUF3575 domain-containing protein" evidence="1">
    <location>
        <begin position="25"/>
        <end position="223"/>
    </location>
</feature>
<proteinExistence type="predicted"/>
<sequence length="223" mass="24276">MTQAIFLGRLVVLLALAAPAAAQVAPPDSARTAPSAAATRPLLLKLGTGLTRGFTWVGYGGWTVPVVLGAEGVLRPGWNLYVNGFSGFIVGGGRFYDGPAVRLHELGGELGLRRYYNQEKRRLKGRAHGPFTGNYLGLQSTSHWYYFRSRPGGGQVGYDYSTLTAVWGLQRRLGGHGLVDAYVGGGVANQRRGRYEPTTGQVTFYRFPLHFMPEFGLKLSLVR</sequence>
<accession>A0A7H0H195</accession>
<evidence type="ECO:0000256" key="1">
    <source>
        <dbReference type="SAM" id="SignalP"/>
    </source>
</evidence>
<dbReference type="KEGG" id="hqi:H9L05_20995"/>
<dbReference type="AlphaFoldDB" id="A0A7H0H195"/>
<gene>
    <name evidence="2" type="ORF">H9L05_20995</name>
</gene>
<feature type="signal peptide" evidence="1">
    <location>
        <begin position="1"/>
        <end position="24"/>
    </location>
</feature>
<dbReference type="Proteomes" id="UP000516093">
    <property type="component" value="Plasmid p_unnamed1"/>
</dbReference>
<keyword evidence="2" id="KW-0614">Plasmid</keyword>
<protein>
    <recommendedName>
        <fullName evidence="4">DUF3575 domain-containing protein</fullName>
    </recommendedName>
</protein>
<evidence type="ECO:0000313" key="3">
    <source>
        <dbReference type="Proteomes" id="UP000516093"/>
    </source>
</evidence>
<evidence type="ECO:0000313" key="2">
    <source>
        <dbReference type="EMBL" id="QNP54311.1"/>
    </source>
</evidence>
<dbReference type="RefSeq" id="WP_187734470.1">
    <property type="nucleotide sequence ID" value="NZ_BMFN01000005.1"/>
</dbReference>
<reference evidence="2 3" key="1">
    <citation type="submission" date="2020-08" db="EMBL/GenBank/DDBJ databases">
        <title>Genome sequence of Hymenobacter qilianensis JCM 19763T.</title>
        <authorList>
            <person name="Hyun D.-W."/>
            <person name="Bae J.-W."/>
        </authorList>
    </citation>
    <scope>NUCLEOTIDE SEQUENCE [LARGE SCALE GENOMIC DNA]</scope>
    <source>
        <strain evidence="2 3">JCM 19763</strain>
        <plasmid evidence="2 3">p_unnamed1</plasmid>
    </source>
</reference>
<dbReference type="EMBL" id="CP060785">
    <property type="protein sequence ID" value="QNP54311.1"/>
    <property type="molecule type" value="Genomic_DNA"/>
</dbReference>
<geneLocation type="plasmid" evidence="2 3">
    <name>p_unnamed1</name>
</geneLocation>
<keyword evidence="3" id="KW-1185">Reference proteome</keyword>
<organism evidence="2 3">
    <name type="scientific">Hymenobacter qilianensis</name>
    <dbReference type="NCBI Taxonomy" id="1385715"/>
    <lineage>
        <taxon>Bacteria</taxon>
        <taxon>Pseudomonadati</taxon>
        <taxon>Bacteroidota</taxon>
        <taxon>Cytophagia</taxon>
        <taxon>Cytophagales</taxon>
        <taxon>Hymenobacteraceae</taxon>
        <taxon>Hymenobacter</taxon>
    </lineage>
</organism>
<keyword evidence="1" id="KW-0732">Signal</keyword>
<evidence type="ECO:0008006" key="4">
    <source>
        <dbReference type="Google" id="ProtNLM"/>
    </source>
</evidence>
<name>A0A7H0H195_9BACT</name>